<dbReference type="InterPro" id="IPR014721">
    <property type="entry name" value="Ribsml_uS5_D2-typ_fold_subgr"/>
</dbReference>
<dbReference type="Gene3D" id="3.30.230.10">
    <property type="match status" value="1"/>
</dbReference>
<protein>
    <recommendedName>
        <fullName evidence="4 5">Small ribosomal subunit protein uS9</fullName>
    </recommendedName>
</protein>
<dbReference type="PANTHER" id="PTHR21569:SF1">
    <property type="entry name" value="SMALL RIBOSOMAL SUBUNIT PROTEIN US9M"/>
    <property type="match status" value="1"/>
</dbReference>
<evidence type="ECO:0000256" key="3">
    <source>
        <dbReference type="ARBA" id="ARBA00023274"/>
    </source>
</evidence>
<name>A0A833H0M2_9LEPT</name>
<dbReference type="InterPro" id="IPR020568">
    <property type="entry name" value="Ribosomal_Su5_D2-typ_SF"/>
</dbReference>
<dbReference type="InterPro" id="IPR020574">
    <property type="entry name" value="Ribosomal_uS9_CS"/>
</dbReference>
<dbReference type="AlphaFoldDB" id="A0A833H0M2"/>
<accession>A0A833H0M2</accession>
<dbReference type="Proteomes" id="UP000460298">
    <property type="component" value="Unassembled WGS sequence"/>
</dbReference>
<dbReference type="PANTHER" id="PTHR21569">
    <property type="entry name" value="RIBOSOMAL PROTEIN S9"/>
    <property type="match status" value="1"/>
</dbReference>
<dbReference type="GO" id="GO:0003735">
    <property type="term" value="F:structural constituent of ribosome"/>
    <property type="evidence" value="ECO:0007669"/>
    <property type="project" value="InterPro"/>
</dbReference>
<dbReference type="PROSITE" id="PS00360">
    <property type="entry name" value="RIBOSOMAL_S9"/>
    <property type="match status" value="1"/>
</dbReference>
<organism evidence="7 8">
    <name type="scientific">Leptonema illini</name>
    <dbReference type="NCBI Taxonomy" id="183"/>
    <lineage>
        <taxon>Bacteria</taxon>
        <taxon>Pseudomonadati</taxon>
        <taxon>Spirochaetota</taxon>
        <taxon>Spirochaetia</taxon>
        <taxon>Leptospirales</taxon>
        <taxon>Leptospiraceae</taxon>
        <taxon>Leptonema</taxon>
    </lineage>
</organism>
<sequence length="136" mass="14978">MTETTKTRPARTIFVGRRKTSVARVKIVDGSGTVTVNGKTVEQYLPVLRMRKHATQPLDVASLSTKVDVLVNVNGGGVDGQAGAIRLGIARALIARDPALRPLLKSNGMLRRDPRMVERKKYGLRKARRGTQFSKR</sequence>
<dbReference type="GO" id="GO:0003723">
    <property type="term" value="F:RNA binding"/>
    <property type="evidence" value="ECO:0007669"/>
    <property type="project" value="TreeGrafter"/>
</dbReference>
<dbReference type="OrthoDB" id="9803965at2"/>
<dbReference type="RefSeq" id="WP_002770032.1">
    <property type="nucleotide sequence ID" value="NZ_JQDG01000013.1"/>
</dbReference>
<dbReference type="FunFam" id="3.30.230.10:FF:000001">
    <property type="entry name" value="30S ribosomal protein S9"/>
    <property type="match status" value="1"/>
</dbReference>
<dbReference type="InterPro" id="IPR023035">
    <property type="entry name" value="Ribosomal_uS9_bac/plastid"/>
</dbReference>
<evidence type="ECO:0000256" key="2">
    <source>
        <dbReference type="ARBA" id="ARBA00022980"/>
    </source>
</evidence>
<evidence type="ECO:0000256" key="5">
    <source>
        <dbReference type="HAMAP-Rule" id="MF_00532"/>
    </source>
</evidence>
<evidence type="ECO:0000256" key="6">
    <source>
        <dbReference type="RuleBase" id="RU003815"/>
    </source>
</evidence>
<keyword evidence="2 5" id="KW-0689">Ribosomal protein</keyword>
<evidence type="ECO:0000313" key="7">
    <source>
        <dbReference type="EMBL" id="KAB2931945.1"/>
    </source>
</evidence>
<dbReference type="SUPFAM" id="SSF54211">
    <property type="entry name" value="Ribosomal protein S5 domain 2-like"/>
    <property type="match status" value="1"/>
</dbReference>
<proteinExistence type="inferred from homology"/>
<evidence type="ECO:0000256" key="4">
    <source>
        <dbReference type="ARBA" id="ARBA00035259"/>
    </source>
</evidence>
<dbReference type="InterPro" id="IPR000754">
    <property type="entry name" value="Ribosomal_uS9"/>
</dbReference>
<comment type="similarity">
    <text evidence="1 5 6">Belongs to the universal ribosomal protein uS9 family.</text>
</comment>
<dbReference type="EMBL" id="WBUI01000011">
    <property type="protein sequence ID" value="KAB2931945.1"/>
    <property type="molecule type" value="Genomic_DNA"/>
</dbReference>
<dbReference type="Pfam" id="PF00380">
    <property type="entry name" value="Ribosomal_S9"/>
    <property type="match status" value="1"/>
</dbReference>
<dbReference type="HAMAP" id="MF_00532_B">
    <property type="entry name" value="Ribosomal_uS9_B"/>
    <property type="match status" value="1"/>
</dbReference>
<dbReference type="NCBIfam" id="NF001099">
    <property type="entry name" value="PRK00132.1"/>
    <property type="match status" value="1"/>
</dbReference>
<reference evidence="7 8" key="1">
    <citation type="submission" date="2019-10" db="EMBL/GenBank/DDBJ databases">
        <title>Extracellular Electron Transfer in a Candidatus Methanoperedens spp. Enrichment Culture.</title>
        <authorList>
            <person name="Berger S."/>
            <person name="Rangel Shaw D."/>
            <person name="Berben T."/>
            <person name="In 'T Zandt M."/>
            <person name="Frank J."/>
            <person name="Reimann J."/>
            <person name="Jetten M.S.M."/>
            <person name="Welte C.U."/>
        </authorList>
    </citation>
    <scope>NUCLEOTIDE SEQUENCE [LARGE SCALE GENOMIC DNA]</scope>
    <source>
        <strain evidence="7">SB12</strain>
    </source>
</reference>
<evidence type="ECO:0000256" key="1">
    <source>
        <dbReference type="ARBA" id="ARBA00005251"/>
    </source>
</evidence>
<comment type="caution">
    <text evidence="7">The sequence shown here is derived from an EMBL/GenBank/DDBJ whole genome shotgun (WGS) entry which is preliminary data.</text>
</comment>
<evidence type="ECO:0000313" key="8">
    <source>
        <dbReference type="Proteomes" id="UP000460298"/>
    </source>
</evidence>
<keyword evidence="3 5" id="KW-0687">Ribonucleoprotein</keyword>
<dbReference type="GO" id="GO:0006412">
    <property type="term" value="P:translation"/>
    <property type="evidence" value="ECO:0007669"/>
    <property type="project" value="UniProtKB-UniRule"/>
</dbReference>
<gene>
    <name evidence="5 7" type="primary">rpsI</name>
    <name evidence="7" type="ORF">F9K24_11715</name>
</gene>
<dbReference type="GO" id="GO:0022627">
    <property type="term" value="C:cytosolic small ribosomal subunit"/>
    <property type="evidence" value="ECO:0007669"/>
    <property type="project" value="TreeGrafter"/>
</dbReference>